<name>A0A0B1ZG54_9SPHN</name>
<dbReference type="PANTHER" id="PTHR43086">
    <property type="entry name" value="VERY-LONG-CHAIN 3-OXOOACYL-COA REDUCTASE"/>
    <property type="match status" value="1"/>
</dbReference>
<dbReference type="STRING" id="1348853.LK12_20375"/>
<organism evidence="3 4">
    <name type="scientific">Novosphingobium malaysiense</name>
    <dbReference type="NCBI Taxonomy" id="1348853"/>
    <lineage>
        <taxon>Bacteria</taxon>
        <taxon>Pseudomonadati</taxon>
        <taxon>Pseudomonadota</taxon>
        <taxon>Alphaproteobacteria</taxon>
        <taxon>Sphingomonadales</taxon>
        <taxon>Sphingomonadaceae</taxon>
        <taxon>Novosphingobium</taxon>
    </lineage>
</organism>
<evidence type="ECO:0000313" key="4">
    <source>
        <dbReference type="Proteomes" id="UP000031057"/>
    </source>
</evidence>
<dbReference type="PRINTS" id="PR00081">
    <property type="entry name" value="GDHRDH"/>
</dbReference>
<keyword evidence="1" id="KW-0521">NADP</keyword>
<dbReference type="AlphaFoldDB" id="A0A0B1ZG54"/>
<dbReference type="InterPro" id="IPR002347">
    <property type="entry name" value="SDR_fam"/>
</dbReference>
<comment type="caution">
    <text evidence="3">The sequence shown here is derived from an EMBL/GenBank/DDBJ whole genome shotgun (WGS) entry which is preliminary data.</text>
</comment>
<keyword evidence="2" id="KW-0560">Oxidoreductase</keyword>
<accession>A0A0B1ZG54</accession>
<dbReference type="OrthoDB" id="9808814at2"/>
<dbReference type="SUPFAM" id="SSF51735">
    <property type="entry name" value="NAD(P)-binding Rossmann-fold domains"/>
    <property type="match status" value="1"/>
</dbReference>
<dbReference type="Pfam" id="PF00106">
    <property type="entry name" value="adh_short"/>
    <property type="match status" value="1"/>
</dbReference>
<sequence>MDNAQVARRYGPWALIAGASEGTGASFARQLAEKGLNLILVARRQGPLEQLAMELRAAHGVECVTASIDLAAENAAQQLRQAAGDREVGLLILNAGADPNGSMFLDNDIANWDALAGRNVMTVMRALHTFGAPMRERGRGGLMVVGSGACYGGLPGIGVYAASKAFDLVLCEALWAELEPHGVDVLSYVIGRTDTPAHRELMEARGMAIPAGLADPDDVARLGLERLPFGPVCNWDEADDEAKMSATSAAQRRERIRGFAAMAAAYAAKE</sequence>
<proteinExistence type="predicted"/>
<keyword evidence="4" id="KW-1185">Reference proteome</keyword>
<dbReference type="InterPro" id="IPR036291">
    <property type="entry name" value="NAD(P)-bd_dom_sf"/>
</dbReference>
<reference evidence="3 4" key="1">
    <citation type="submission" date="2014-10" db="EMBL/GenBank/DDBJ databases">
        <title>Genome sequence of Novosphingobium malaysiense MUSC 273(T).</title>
        <authorList>
            <person name="Lee L.-H."/>
        </authorList>
    </citation>
    <scope>NUCLEOTIDE SEQUENCE [LARGE SCALE GENOMIC DNA]</scope>
    <source>
        <strain evidence="3 4">MUSC 273</strain>
    </source>
</reference>
<dbReference type="Proteomes" id="UP000031057">
    <property type="component" value="Unassembled WGS sequence"/>
</dbReference>
<dbReference type="GO" id="GO:0030497">
    <property type="term" value="P:fatty acid elongation"/>
    <property type="evidence" value="ECO:0007669"/>
    <property type="project" value="TreeGrafter"/>
</dbReference>
<dbReference type="EMBL" id="JTDI01000007">
    <property type="protein sequence ID" value="KHK89475.1"/>
    <property type="molecule type" value="Genomic_DNA"/>
</dbReference>
<dbReference type="Gene3D" id="3.40.50.720">
    <property type="entry name" value="NAD(P)-binding Rossmann-like Domain"/>
    <property type="match status" value="1"/>
</dbReference>
<protein>
    <submittedName>
        <fullName evidence="3">Short-chain dehydrogenase</fullName>
    </submittedName>
</protein>
<dbReference type="GO" id="GO:0016491">
    <property type="term" value="F:oxidoreductase activity"/>
    <property type="evidence" value="ECO:0007669"/>
    <property type="project" value="UniProtKB-KW"/>
</dbReference>
<evidence type="ECO:0000313" key="3">
    <source>
        <dbReference type="EMBL" id="KHK89475.1"/>
    </source>
</evidence>
<evidence type="ECO:0000256" key="2">
    <source>
        <dbReference type="ARBA" id="ARBA00023002"/>
    </source>
</evidence>
<gene>
    <name evidence="3" type="ORF">LK12_20375</name>
</gene>
<dbReference type="PANTHER" id="PTHR43086:SF2">
    <property type="entry name" value="HYDROXYSTEROID DEHYDROGENASE-LIKE PROTEIN 1"/>
    <property type="match status" value="1"/>
</dbReference>
<evidence type="ECO:0000256" key="1">
    <source>
        <dbReference type="ARBA" id="ARBA00022857"/>
    </source>
</evidence>